<evidence type="ECO:0000256" key="2">
    <source>
        <dbReference type="ARBA" id="ARBA00022490"/>
    </source>
</evidence>
<sequence>MSATETIAAIATPPGRGGIGIIRISGPRVASIAKQILGKLPSPRYADYLPFLDSESQAIDYGIALYFPAPKSFTGENVLELQGHGGPVVLDMLLTRILDLGARLAHPGEFSEQAFLNGQLDLVQAEAIADLIDSASIAAATAAVRSLQGEFSKKIQEVKEALVKVRIFVESAIDFPEEEIDFLADSDIVEQVNKVSAVLIQILNQAKQGSLLREGMRIVLAGKPNVGKSSLLNRFANRDIAIVTPVAGTTRDVIREEINIDGLPLHIVDTAGLRHSDDMIEQEGVSRAWAEINSADHVLIVVDESNIDGDHLKQLIEELPTHINRTVVFNKIDLGRHEPVVESRHYGTEIYLSAETGEGFDLLKTHLKKSMGFNDVSSSSFLARRRHLDALRRALTHINTGLINYTDHHAAELFAEDLRQAQNTLAEITGEFTSEDLLGRIFTSFCIGK</sequence>
<dbReference type="InterPro" id="IPR027368">
    <property type="entry name" value="MnmE_dom2"/>
</dbReference>
<gene>
    <name evidence="10" type="ORF">MNBD_GAMMA16-2299</name>
</gene>
<dbReference type="EMBL" id="UOFO01000094">
    <property type="protein sequence ID" value="VAW86514.1"/>
    <property type="molecule type" value="Genomic_DNA"/>
</dbReference>
<dbReference type="GO" id="GO:0030488">
    <property type="term" value="P:tRNA methylation"/>
    <property type="evidence" value="ECO:0007669"/>
    <property type="project" value="TreeGrafter"/>
</dbReference>
<feature type="domain" description="TrmE-type G" evidence="9">
    <location>
        <begin position="215"/>
        <end position="372"/>
    </location>
</feature>
<dbReference type="GO" id="GO:0046872">
    <property type="term" value="F:metal ion binding"/>
    <property type="evidence" value="ECO:0007669"/>
    <property type="project" value="UniProtKB-KW"/>
</dbReference>
<dbReference type="InterPro" id="IPR006073">
    <property type="entry name" value="GTP-bd"/>
</dbReference>
<evidence type="ECO:0000259" key="9">
    <source>
        <dbReference type="PROSITE" id="PS51709"/>
    </source>
</evidence>
<evidence type="ECO:0000256" key="7">
    <source>
        <dbReference type="ARBA" id="ARBA00022842"/>
    </source>
</evidence>
<keyword evidence="7" id="KW-0460">Magnesium</keyword>
<accession>A0A3B0ZYG6</accession>
<evidence type="ECO:0000313" key="10">
    <source>
        <dbReference type="EMBL" id="VAW86514.1"/>
    </source>
</evidence>
<protein>
    <submittedName>
        <fullName evidence="10">tRNA-5-carboxymethylaminomethyl-2-thiouridine(34) synthesis protein MnmE</fullName>
    </submittedName>
</protein>
<dbReference type="InterPro" id="IPR025867">
    <property type="entry name" value="MnmE_helical"/>
</dbReference>
<dbReference type="CDD" id="cd04164">
    <property type="entry name" value="trmE"/>
    <property type="match status" value="1"/>
</dbReference>
<keyword evidence="5" id="KW-0547">Nucleotide-binding</keyword>
<dbReference type="InterPro" id="IPR027417">
    <property type="entry name" value="P-loop_NTPase"/>
</dbReference>
<evidence type="ECO:0000256" key="5">
    <source>
        <dbReference type="ARBA" id="ARBA00022741"/>
    </source>
</evidence>
<dbReference type="SUPFAM" id="SSF52540">
    <property type="entry name" value="P-loop containing nucleoside triphosphate hydrolases"/>
    <property type="match status" value="1"/>
</dbReference>
<dbReference type="Pfam" id="PF12631">
    <property type="entry name" value="MnmE_helical"/>
    <property type="match status" value="1"/>
</dbReference>
<dbReference type="Gene3D" id="3.30.1360.120">
    <property type="entry name" value="Probable tRNA modification gtpase trme, domain 1"/>
    <property type="match status" value="1"/>
</dbReference>
<dbReference type="PANTHER" id="PTHR42714:SF2">
    <property type="entry name" value="TRNA MODIFICATION GTPASE GTPBP3, MITOCHONDRIAL"/>
    <property type="match status" value="1"/>
</dbReference>
<dbReference type="InterPro" id="IPR005225">
    <property type="entry name" value="Small_GTP-bd"/>
</dbReference>
<name>A0A3B0ZYG6_9ZZZZ</name>
<evidence type="ECO:0000256" key="4">
    <source>
        <dbReference type="ARBA" id="ARBA00022723"/>
    </source>
</evidence>
<comment type="similarity">
    <text evidence="1">Belongs to the TRAFAC class TrmE-Era-EngA-EngB-Septin-like GTPase superfamily. TrmE GTPase family.</text>
</comment>
<dbReference type="InterPro" id="IPR018948">
    <property type="entry name" value="GTP-bd_TrmE_N"/>
</dbReference>
<dbReference type="NCBIfam" id="NF003661">
    <property type="entry name" value="PRK05291.1-3"/>
    <property type="match status" value="1"/>
</dbReference>
<dbReference type="CDD" id="cd14858">
    <property type="entry name" value="TrmE_N"/>
    <property type="match status" value="1"/>
</dbReference>
<dbReference type="Gene3D" id="3.40.50.300">
    <property type="entry name" value="P-loop containing nucleotide triphosphate hydrolases"/>
    <property type="match status" value="1"/>
</dbReference>
<dbReference type="Gene3D" id="1.20.120.430">
    <property type="entry name" value="tRNA modification GTPase MnmE domain 2"/>
    <property type="match status" value="1"/>
</dbReference>
<dbReference type="PROSITE" id="PS51709">
    <property type="entry name" value="G_TRME"/>
    <property type="match status" value="1"/>
</dbReference>
<evidence type="ECO:0000256" key="6">
    <source>
        <dbReference type="ARBA" id="ARBA00022801"/>
    </source>
</evidence>
<keyword evidence="4" id="KW-0479">Metal-binding</keyword>
<keyword evidence="6" id="KW-0378">Hydrolase</keyword>
<dbReference type="NCBIfam" id="TIGR00450">
    <property type="entry name" value="mnmE_trmE_thdF"/>
    <property type="match status" value="1"/>
</dbReference>
<evidence type="ECO:0000256" key="8">
    <source>
        <dbReference type="ARBA" id="ARBA00023134"/>
    </source>
</evidence>
<dbReference type="InterPro" id="IPR027266">
    <property type="entry name" value="TrmE/GcvT-like"/>
</dbReference>
<dbReference type="PANTHER" id="PTHR42714">
    <property type="entry name" value="TRNA MODIFICATION GTPASE GTPBP3"/>
    <property type="match status" value="1"/>
</dbReference>
<keyword evidence="2" id="KW-0963">Cytoplasm</keyword>
<evidence type="ECO:0000256" key="3">
    <source>
        <dbReference type="ARBA" id="ARBA00022694"/>
    </source>
</evidence>
<evidence type="ECO:0000256" key="1">
    <source>
        <dbReference type="ARBA" id="ARBA00011043"/>
    </source>
</evidence>
<dbReference type="InterPro" id="IPR031168">
    <property type="entry name" value="G_TrmE"/>
</dbReference>
<dbReference type="InterPro" id="IPR004520">
    <property type="entry name" value="GTPase_MnmE"/>
</dbReference>
<dbReference type="FunFam" id="3.30.1360.120:FF:000001">
    <property type="entry name" value="tRNA modification GTPase MnmE"/>
    <property type="match status" value="1"/>
</dbReference>
<keyword evidence="8" id="KW-0342">GTP-binding</keyword>
<dbReference type="AlphaFoldDB" id="A0A3B0ZYG6"/>
<dbReference type="Pfam" id="PF10396">
    <property type="entry name" value="TrmE_N"/>
    <property type="match status" value="1"/>
</dbReference>
<proteinExistence type="inferred from homology"/>
<dbReference type="GO" id="GO:0003924">
    <property type="term" value="F:GTPase activity"/>
    <property type="evidence" value="ECO:0007669"/>
    <property type="project" value="InterPro"/>
</dbReference>
<dbReference type="SUPFAM" id="SSF116878">
    <property type="entry name" value="TrmE connector domain"/>
    <property type="match status" value="1"/>
</dbReference>
<dbReference type="NCBIfam" id="TIGR00231">
    <property type="entry name" value="small_GTP"/>
    <property type="match status" value="1"/>
</dbReference>
<keyword evidence="3" id="KW-0819">tRNA processing</keyword>
<dbReference type="GO" id="GO:0005525">
    <property type="term" value="F:GTP binding"/>
    <property type="evidence" value="ECO:0007669"/>
    <property type="project" value="UniProtKB-KW"/>
</dbReference>
<dbReference type="PRINTS" id="PR00449">
    <property type="entry name" value="RASTRNSFRMNG"/>
</dbReference>
<dbReference type="Pfam" id="PF01926">
    <property type="entry name" value="MMR_HSR1"/>
    <property type="match status" value="1"/>
</dbReference>
<dbReference type="GO" id="GO:0002098">
    <property type="term" value="P:tRNA wobble uridine modification"/>
    <property type="evidence" value="ECO:0007669"/>
    <property type="project" value="TreeGrafter"/>
</dbReference>
<dbReference type="GO" id="GO:0005829">
    <property type="term" value="C:cytosol"/>
    <property type="evidence" value="ECO:0007669"/>
    <property type="project" value="TreeGrafter"/>
</dbReference>
<organism evidence="10">
    <name type="scientific">hydrothermal vent metagenome</name>
    <dbReference type="NCBI Taxonomy" id="652676"/>
    <lineage>
        <taxon>unclassified sequences</taxon>
        <taxon>metagenomes</taxon>
        <taxon>ecological metagenomes</taxon>
    </lineage>
</organism>
<dbReference type="HAMAP" id="MF_00379">
    <property type="entry name" value="GTPase_MnmE"/>
    <property type="match status" value="1"/>
</dbReference>
<reference evidence="10" key="1">
    <citation type="submission" date="2018-06" db="EMBL/GenBank/DDBJ databases">
        <authorList>
            <person name="Zhirakovskaya E."/>
        </authorList>
    </citation>
    <scope>NUCLEOTIDE SEQUENCE</scope>
</reference>